<evidence type="ECO:0000313" key="2">
    <source>
        <dbReference type="Proteomes" id="UP001239111"/>
    </source>
</evidence>
<proteinExistence type="predicted"/>
<protein>
    <submittedName>
        <fullName evidence="1">Uncharacterized protein</fullName>
    </submittedName>
</protein>
<sequence>MVPATKVLVILVMFIFTLGMSAIVKKRTFTRQIIFEEIPEMQIENTTLWYVTCSSVSANQKNCRITIETSDFGNVTHSRKCDTVLTSTAQGVVSSRIRIYAFGLNKALLYWAEKEKRMVNEISNGRLLLNFRTIHFLDSCSFSEAQIATEGSEMFDSTIAKTVVVTHRDTFAVIYPNQTSCGDRWCKITFDSQGRNLEGSVPFLVANLKESIYSHPMETRSGNQYFFAEVKKWDFNVDFWLSDSVGKMILLDSLSKINEKTFGDSTSNGLAGWCYIQLSRRNTTICSQYDARGDARMKQVSLDHGQNVELMKPYNLRDGGMLMITGRQKTSWLYHLYLTKQDANGKFYKPVEITGYECPYFVNDYTCYQIFENNFGEYCVALPCFKKKFQLFVQCFPQKSLTLR</sequence>
<accession>A0ACC2N9T2</accession>
<dbReference type="EMBL" id="CM056744">
    <property type="protein sequence ID" value="KAJ8667678.1"/>
    <property type="molecule type" value="Genomic_DNA"/>
</dbReference>
<dbReference type="Proteomes" id="UP001239111">
    <property type="component" value="Chromosome 4"/>
</dbReference>
<organism evidence="1 2">
    <name type="scientific">Eretmocerus hayati</name>
    <dbReference type="NCBI Taxonomy" id="131215"/>
    <lineage>
        <taxon>Eukaryota</taxon>
        <taxon>Metazoa</taxon>
        <taxon>Ecdysozoa</taxon>
        <taxon>Arthropoda</taxon>
        <taxon>Hexapoda</taxon>
        <taxon>Insecta</taxon>
        <taxon>Pterygota</taxon>
        <taxon>Neoptera</taxon>
        <taxon>Endopterygota</taxon>
        <taxon>Hymenoptera</taxon>
        <taxon>Apocrita</taxon>
        <taxon>Proctotrupomorpha</taxon>
        <taxon>Chalcidoidea</taxon>
        <taxon>Aphelinidae</taxon>
        <taxon>Aphelininae</taxon>
        <taxon>Eretmocerus</taxon>
    </lineage>
</organism>
<name>A0ACC2N9T2_9HYME</name>
<keyword evidence="2" id="KW-1185">Reference proteome</keyword>
<reference evidence="1" key="1">
    <citation type="submission" date="2023-04" db="EMBL/GenBank/DDBJ databases">
        <title>A chromosome-level genome assembly of the parasitoid wasp Eretmocerus hayati.</title>
        <authorList>
            <person name="Zhong Y."/>
            <person name="Liu S."/>
            <person name="Liu Y."/>
        </authorList>
    </citation>
    <scope>NUCLEOTIDE SEQUENCE</scope>
    <source>
        <strain evidence="1">ZJU_SS_LIU_2023</strain>
    </source>
</reference>
<gene>
    <name evidence="1" type="ORF">QAD02_009341</name>
</gene>
<comment type="caution">
    <text evidence="1">The sequence shown here is derived from an EMBL/GenBank/DDBJ whole genome shotgun (WGS) entry which is preliminary data.</text>
</comment>
<evidence type="ECO:0000313" key="1">
    <source>
        <dbReference type="EMBL" id="KAJ8667678.1"/>
    </source>
</evidence>